<dbReference type="PROSITE" id="PS50157">
    <property type="entry name" value="ZINC_FINGER_C2H2_2"/>
    <property type="match status" value="6"/>
</dbReference>
<dbReference type="SUPFAM" id="SSF57667">
    <property type="entry name" value="beta-beta-alpha zinc fingers"/>
    <property type="match status" value="3"/>
</dbReference>
<gene>
    <name evidence="14" type="ORF">OJAV_G00016230</name>
</gene>
<name>A0A3S2Q0S1_ORYJA</name>
<dbReference type="FunFam" id="3.30.160.60:FF:001498">
    <property type="entry name" value="Zinc finger protein 404"/>
    <property type="match status" value="1"/>
</dbReference>
<protein>
    <recommendedName>
        <fullName evidence="13">C2H2-type domain-containing protein</fullName>
    </recommendedName>
</protein>
<proteinExistence type="inferred from homology"/>
<feature type="domain" description="C2H2-type" evidence="13">
    <location>
        <begin position="337"/>
        <end position="364"/>
    </location>
</feature>
<evidence type="ECO:0000256" key="8">
    <source>
        <dbReference type="ARBA" id="ARBA00023125"/>
    </source>
</evidence>
<dbReference type="EMBL" id="CM012438">
    <property type="protein sequence ID" value="RVE75384.1"/>
    <property type="molecule type" value="Genomic_DNA"/>
</dbReference>
<dbReference type="Proteomes" id="UP000283210">
    <property type="component" value="Chromosome 2"/>
</dbReference>
<dbReference type="FunFam" id="3.30.160.60:FF:000100">
    <property type="entry name" value="Zinc finger 45-like"/>
    <property type="match status" value="3"/>
</dbReference>
<evidence type="ECO:0000256" key="1">
    <source>
        <dbReference type="ARBA" id="ARBA00004123"/>
    </source>
</evidence>
<feature type="domain" description="C2H2-type" evidence="13">
    <location>
        <begin position="220"/>
        <end position="247"/>
    </location>
</feature>
<keyword evidence="3" id="KW-0479">Metal-binding</keyword>
<evidence type="ECO:0000256" key="6">
    <source>
        <dbReference type="ARBA" id="ARBA00022833"/>
    </source>
</evidence>
<evidence type="ECO:0000256" key="3">
    <source>
        <dbReference type="ARBA" id="ARBA00022723"/>
    </source>
</evidence>
<evidence type="ECO:0000256" key="11">
    <source>
        <dbReference type="PROSITE-ProRule" id="PRU00042"/>
    </source>
</evidence>
<dbReference type="GO" id="GO:0000978">
    <property type="term" value="F:RNA polymerase II cis-regulatory region sequence-specific DNA binding"/>
    <property type="evidence" value="ECO:0007669"/>
    <property type="project" value="TreeGrafter"/>
</dbReference>
<dbReference type="InterPro" id="IPR036236">
    <property type="entry name" value="Znf_C2H2_sf"/>
</dbReference>
<feature type="region of interest" description="Disordered" evidence="12">
    <location>
        <begin position="71"/>
        <end position="102"/>
    </location>
</feature>
<evidence type="ECO:0000256" key="9">
    <source>
        <dbReference type="ARBA" id="ARBA00023163"/>
    </source>
</evidence>
<dbReference type="GO" id="GO:0005634">
    <property type="term" value="C:nucleus"/>
    <property type="evidence" value="ECO:0007669"/>
    <property type="project" value="UniProtKB-SubCell"/>
</dbReference>
<keyword evidence="9" id="KW-0804">Transcription</keyword>
<keyword evidence="5 11" id="KW-0863">Zinc-finger</keyword>
<keyword evidence="8" id="KW-0238">DNA-binding</keyword>
<keyword evidence="15" id="KW-1185">Reference proteome</keyword>
<dbReference type="PANTHER" id="PTHR23235:SF120">
    <property type="entry name" value="KRUPPEL-LIKE FACTOR 15"/>
    <property type="match status" value="1"/>
</dbReference>
<dbReference type="FunFam" id="3.30.160.60:FF:001506">
    <property type="entry name" value="Zinc finger protein"/>
    <property type="match status" value="1"/>
</dbReference>
<keyword evidence="7" id="KW-0805">Transcription regulation</keyword>
<dbReference type="OrthoDB" id="40579at2759"/>
<reference evidence="14 15" key="2">
    <citation type="submission" date="2019-01" db="EMBL/GenBank/DDBJ databases">
        <title>A chromosome length genome reference of the Java medaka (oryzias javanicus).</title>
        <authorList>
            <person name="Herpin A."/>
            <person name="Takehana Y."/>
            <person name="Naruse K."/>
            <person name="Ansai S."/>
            <person name="Kawaguchi M."/>
        </authorList>
    </citation>
    <scope>NUCLEOTIDE SEQUENCE [LARGE SCALE GENOMIC DNA]</scope>
    <source>
        <strain evidence="14">RS831</strain>
        <tissue evidence="14">Whole body</tissue>
    </source>
</reference>
<evidence type="ECO:0000256" key="7">
    <source>
        <dbReference type="ARBA" id="ARBA00023015"/>
    </source>
</evidence>
<feature type="domain" description="C2H2-type" evidence="13">
    <location>
        <begin position="309"/>
        <end position="336"/>
    </location>
</feature>
<evidence type="ECO:0000313" key="14">
    <source>
        <dbReference type="EMBL" id="RVE75384.1"/>
    </source>
</evidence>
<keyword evidence="10" id="KW-0539">Nucleus</keyword>
<dbReference type="SMART" id="SM00355">
    <property type="entry name" value="ZnF_C2H2"/>
    <property type="match status" value="6"/>
</dbReference>
<feature type="domain" description="C2H2-type" evidence="13">
    <location>
        <begin position="365"/>
        <end position="392"/>
    </location>
</feature>
<keyword evidence="6" id="KW-0862">Zinc</keyword>
<comment type="similarity">
    <text evidence="2">Belongs to the krueppel C2H2-type zinc-finger protein family.</text>
</comment>
<dbReference type="PANTHER" id="PTHR23235">
    <property type="entry name" value="KRUEPPEL-LIKE TRANSCRIPTION FACTOR"/>
    <property type="match status" value="1"/>
</dbReference>
<dbReference type="GO" id="GO:0008270">
    <property type="term" value="F:zinc ion binding"/>
    <property type="evidence" value="ECO:0007669"/>
    <property type="project" value="UniProtKB-KW"/>
</dbReference>
<feature type="domain" description="C2H2-type" evidence="13">
    <location>
        <begin position="276"/>
        <end position="303"/>
    </location>
</feature>
<evidence type="ECO:0000256" key="10">
    <source>
        <dbReference type="ARBA" id="ARBA00023242"/>
    </source>
</evidence>
<keyword evidence="4" id="KW-0677">Repeat</keyword>
<evidence type="ECO:0000256" key="5">
    <source>
        <dbReference type="ARBA" id="ARBA00022771"/>
    </source>
</evidence>
<reference evidence="14 15" key="1">
    <citation type="submission" date="2018-11" db="EMBL/GenBank/DDBJ databases">
        <authorList>
            <person name="Lopez-Roques C."/>
            <person name="Donnadieu C."/>
            <person name="Bouchez O."/>
            <person name="Klopp C."/>
            <person name="Cabau C."/>
            <person name="Zahm M."/>
        </authorList>
    </citation>
    <scope>NUCLEOTIDE SEQUENCE [LARGE SCALE GENOMIC DNA]</scope>
    <source>
        <strain evidence="14">RS831</strain>
        <tissue evidence="14">Whole body</tissue>
    </source>
</reference>
<dbReference type="GO" id="GO:0042802">
    <property type="term" value="F:identical protein binding"/>
    <property type="evidence" value="ECO:0007669"/>
    <property type="project" value="UniProtKB-ARBA"/>
</dbReference>
<dbReference type="InterPro" id="IPR013087">
    <property type="entry name" value="Znf_C2H2_type"/>
</dbReference>
<organism evidence="14 15">
    <name type="scientific">Oryzias javanicus</name>
    <name type="common">Javanese ricefish</name>
    <name type="synonym">Aplocheilus javanicus</name>
    <dbReference type="NCBI Taxonomy" id="123683"/>
    <lineage>
        <taxon>Eukaryota</taxon>
        <taxon>Metazoa</taxon>
        <taxon>Chordata</taxon>
        <taxon>Craniata</taxon>
        <taxon>Vertebrata</taxon>
        <taxon>Euteleostomi</taxon>
        <taxon>Actinopterygii</taxon>
        <taxon>Neopterygii</taxon>
        <taxon>Teleostei</taxon>
        <taxon>Neoteleostei</taxon>
        <taxon>Acanthomorphata</taxon>
        <taxon>Ovalentaria</taxon>
        <taxon>Atherinomorphae</taxon>
        <taxon>Beloniformes</taxon>
        <taxon>Adrianichthyidae</taxon>
        <taxon>Oryziinae</taxon>
        <taxon>Oryzias</taxon>
    </lineage>
</organism>
<dbReference type="AlphaFoldDB" id="A0A3S2Q0S1"/>
<evidence type="ECO:0000256" key="4">
    <source>
        <dbReference type="ARBA" id="ARBA00022737"/>
    </source>
</evidence>
<dbReference type="GO" id="GO:0000981">
    <property type="term" value="F:DNA-binding transcription factor activity, RNA polymerase II-specific"/>
    <property type="evidence" value="ECO:0007669"/>
    <property type="project" value="TreeGrafter"/>
</dbReference>
<evidence type="ECO:0000256" key="2">
    <source>
        <dbReference type="ARBA" id="ARBA00006991"/>
    </source>
</evidence>
<evidence type="ECO:0000256" key="12">
    <source>
        <dbReference type="SAM" id="MobiDB-lite"/>
    </source>
</evidence>
<dbReference type="Pfam" id="PF00096">
    <property type="entry name" value="zf-C2H2"/>
    <property type="match status" value="5"/>
</dbReference>
<sequence length="411" mass="47847">MVTSDSKSSLRELISERLAAAAEEIFRLCERTIVQYEQELCRQRRLLDIWKPQLQLHVIDLPQHYLGNQEKNSLDKQEEQDEPDPPQMKEEQEEPEPSWMRKEQEGFCINQDEEQLELKQETDTLIEISTYEENENSEADLNNYQIFNVTESQEEEGNQHEESSTDEETDPQNRDQRKKTKSMDCSHMSGSLCDIDSEENTYMKTVLMNTCERKKEVKKHSCQECGRSCTTARGLKHHLRIHTGEKPFSCKECSKSFRQKSNLTCHMLTHTGEKPFSCEVCKKSFRKSSHLKCHMSTHKGGEKKGEKPFSFTECNKSFDKSSILTHHIQKHTGQKLFSCKECSRIFRKNSHLTRHMLTHTGEKPFSCTECSKSFRQIYHLKYHMLTHTKQKSLSLSSVTNNSSCPANTSNE</sequence>
<dbReference type="Gene3D" id="3.30.160.60">
    <property type="entry name" value="Classic Zinc Finger"/>
    <property type="match status" value="6"/>
</dbReference>
<dbReference type="FunFam" id="3.30.160.60:FF:000508">
    <property type="entry name" value="Myeloid zinc finger 1"/>
    <property type="match status" value="1"/>
</dbReference>
<evidence type="ECO:0000313" key="15">
    <source>
        <dbReference type="Proteomes" id="UP000283210"/>
    </source>
</evidence>
<accession>A0A3S2Q0S1</accession>
<feature type="domain" description="C2H2-type" evidence="13">
    <location>
        <begin position="248"/>
        <end position="275"/>
    </location>
</feature>
<evidence type="ECO:0000259" key="13">
    <source>
        <dbReference type="PROSITE" id="PS50157"/>
    </source>
</evidence>
<dbReference type="PROSITE" id="PS00028">
    <property type="entry name" value="ZINC_FINGER_C2H2_1"/>
    <property type="match status" value="5"/>
</dbReference>
<feature type="region of interest" description="Disordered" evidence="12">
    <location>
        <begin position="152"/>
        <end position="187"/>
    </location>
</feature>
<comment type="subcellular location">
    <subcellularLocation>
        <location evidence="1">Nucleus</location>
    </subcellularLocation>
</comment>